<evidence type="ECO:0000259" key="1">
    <source>
        <dbReference type="Pfam" id="PF01047"/>
    </source>
</evidence>
<evidence type="ECO:0000313" key="2">
    <source>
        <dbReference type="EMBL" id="GAH90066.1"/>
    </source>
</evidence>
<proteinExistence type="predicted"/>
<dbReference type="GO" id="GO:0003700">
    <property type="term" value="F:DNA-binding transcription factor activity"/>
    <property type="evidence" value="ECO:0007669"/>
    <property type="project" value="InterPro"/>
</dbReference>
<protein>
    <recommendedName>
        <fullName evidence="1">HTH marR-type domain-containing protein</fullName>
    </recommendedName>
</protein>
<sequence>MVKEEVILTEQQYEVVRLIASQEGAKVSNIAKQLGITLQKVNGSIRGLSKKGIIEADEPGSHSPLYWLCDGVEIKDEQGKIAIFSYSALPSLPRVY</sequence>
<dbReference type="SUPFAM" id="SSF46785">
    <property type="entry name" value="Winged helix' DNA-binding domain"/>
    <property type="match status" value="1"/>
</dbReference>
<dbReference type="Pfam" id="PF01047">
    <property type="entry name" value="MarR"/>
    <property type="match status" value="1"/>
</dbReference>
<gene>
    <name evidence="2" type="ORF">S06H3_02747</name>
</gene>
<dbReference type="AlphaFoldDB" id="X1J5U9"/>
<dbReference type="EMBL" id="BARV01000828">
    <property type="protein sequence ID" value="GAH90066.1"/>
    <property type="molecule type" value="Genomic_DNA"/>
</dbReference>
<name>X1J5U9_9ZZZZ</name>
<comment type="caution">
    <text evidence="2">The sequence shown here is derived from an EMBL/GenBank/DDBJ whole genome shotgun (WGS) entry which is preliminary data.</text>
</comment>
<organism evidence="2">
    <name type="scientific">marine sediment metagenome</name>
    <dbReference type="NCBI Taxonomy" id="412755"/>
    <lineage>
        <taxon>unclassified sequences</taxon>
        <taxon>metagenomes</taxon>
        <taxon>ecological metagenomes</taxon>
    </lineage>
</organism>
<dbReference type="InterPro" id="IPR000835">
    <property type="entry name" value="HTH_MarR-typ"/>
</dbReference>
<accession>X1J5U9</accession>
<feature type="domain" description="HTH marR-type" evidence="1">
    <location>
        <begin position="8"/>
        <end position="55"/>
    </location>
</feature>
<dbReference type="Gene3D" id="1.10.10.10">
    <property type="entry name" value="Winged helix-like DNA-binding domain superfamily/Winged helix DNA-binding domain"/>
    <property type="match status" value="1"/>
</dbReference>
<dbReference type="InterPro" id="IPR036388">
    <property type="entry name" value="WH-like_DNA-bd_sf"/>
</dbReference>
<reference evidence="2" key="1">
    <citation type="journal article" date="2014" name="Front. Microbiol.">
        <title>High frequency of phylogenetically diverse reductive dehalogenase-homologous genes in deep subseafloor sedimentary metagenomes.</title>
        <authorList>
            <person name="Kawai M."/>
            <person name="Futagami T."/>
            <person name="Toyoda A."/>
            <person name="Takaki Y."/>
            <person name="Nishi S."/>
            <person name="Hori S."/>
            <person name="Arai W."/>
            <person name="Tsubouchi T."/>
            <person name="Morono Y."/>
            <person name="Uchiyama I."/>
            <person name="Ito T."/>
            <person name="Fujiyama A."/>
            <person name="Inagaki F."/>
            <person name="Takami H."/>
        </authorList>
    </citation>
    <scope>NUCLEOTIDE SEQUENCE</scope>
    <source>
        <strain evidence="2">Expedition CK06-06</strain>
    </source>
</reference>
<dbReference type="InterPro" id="IPR036390">
    <property type="entry name" value="WH_DNA-bd_sf"/>
</dbReference>